<dbReference type="PROSITE" id="PS50847">
    <property type="entry name" value="GRAM_POS_ANCHORING"/>
    <property type="match status" value="1"/>
</dbReference>
<keyword evidence="6" id="KW-0812">Transmembrane</keyword>
<reference evidence="9" key="1">
    <citation type="submission" date="2017-12" db="EMBL/GenBank/DDBJ databases">
        <authorList>
            <person name="Thomas-White K."/>
            <person name="Wolfe A.J."/>
        </authorList>
    </citation>
    <scope>NUCLEOTIDE SEQUENCE</scope>
    <source>
        <strain evidence="9">UMB0763</strain>
    </source>
</reference>
<dbReference type="InterPro" id="IPR022435">
    <property type="entry name" value="Surface-anchored_actinobac"/>
</dbReference>
<reference evidence="9" key="2">
    <citation type="submission" date="2023-10" db="EMBL/GenBank/DDBJ databases">
        <authorList>
            <person name="Choi B."/>
        </authorList>
    </citation>
    <scope>NUCLEOTIDE SEQUENCE</scope>
    <source>
        <strain evidence="9">UMB0763</strain>
    </source>
</reference>
<keyword evidence="4" id="KW-0572">Peptidoglycan-anchor</keyword>
<evidence type="ECO:0000256" key="4">
    <source>
        <dbReference type="ARBA" id="ARBA00023088"/>
    </source>
</evidence>
<feature type="compositionally biased region" description="Low complexity" evidence="5">
    <location>
        <begin position="228"/>
        <end position="260"/>
    </location>
</feature>
<sequence length="300" mass="30891">MLHRVLAVLASLFTLTIVPLVTTPADPTFSAFSTVPTFATVPTASAETLNEGHIDAFYVTSDLSLQLKNDSGLHDPAEITLAVPASAYREETAAYLGVGAYFLPQAQQQGLIWPGWDTTESGTALRLVFRQVEGPGSVYLFSQGTFGGVEPLLAGDSLELTSGAEILQDHPAHVHANWAFTAPGTYTMTVQAVAYDGRESAPATYTWVVGDGSSDGAPGGVDKPYENPTGTPAAGAPTPAGGEAGASSPAHTTTAATGTAARKENQLAETGPTQYTGPLAFLGLGLAVLGGSVIFAARRP</sequence>
<accession>A0AAF0YVL2</accession>
<organism evidence="9 10">
    <name type="scientific">Corynebacterium pyruviciproducens</name>
    <dbReference type="NCBI Taxonomy" id="598660"/>
    <lineage>
        <taxon>Bacteria</taxon>
        <taxon>Bacillati</taxon>
        <taxon>Actinomycetota</taxon>
        <taxon>Actinomycetes</taxon>
        <taxon>Mycobacteriales</taxon>
        <taxon>Corynebacteriaceae</taxon>
        <taxon>Corynebacterium</taxon>
    </lineage>
</organism>
<evidence type="ECO:0000259" key="8">
    <source>
        <dbReference type="PROSITE" id="PS50847"/>
    </source>
</evidence>
<evidence type="ECO:0000256" key="3">
    <source>
        <dbReference type="ARBA" id="ARBA00022729"/>
    </source>
</evidence>
<dbReference type="AlphaFoldDB" id="A0AAF0YVL2"/>
<protein>
    <submittedName>
        <fullName evidence="9">Choice-of-anchor M domain-containing protein</fullName>
    </submittedName>
</protein>
<evidence type="ECO:0000256" key="2">
    <source>
        <dbReference type="ARBA" id="ARBA00022525"/>
    </source>
</evidence>
<gene>
    <name evidence="9" type="ORF">CYJ47_00655</name>
</gene>
<name>A0AAF0YVL2_9CORY</name>
<keyword evidence="1" id="KW-0134">Cell wall</keyword>
<keyword evidence="2" id="KW-0964">Secreted</keyword>
<evidence type="ECO:0000256" key="5">
    <source>
        <dbReference type="SAM" id="MobiDB-lite"/>
    </source>
</evidence>
<dbReference type="NCBIfam" id="NF038134">
    <property type="entry name" value="choice_anch_M"/>
    <property type="match status" value="1"/>
</dbReference>
<feature type="region of interest" description="Disordered" evidence="5">
    <location>
        <begin position="215"/>
        <end position="262"/>
    </location>
</feature>
<dbReference type="KEGG" id="cpyr:CYJ47_00655"/>
<keyword evidence="6" id="KW-0472">Membrane</keyword>
<dbReference type="Proteomes" id="UP000234560">
    <property type="component" value="Chromosome"/>
</dbReference>
<keyword evidence="3 7" id="KW-0732">Signal</keyword>
<dbReference type="NCBIfam" id="TIGR03769">
    <property type="entry name" value="P_ac_wall_RPT"/>
    <property type="match status" value="1"/>
</dbReference>
<feature type="signal peptide" evidence="7">
    <location>
        <begin position="1"/>
        <end position="24"/>
    </location>
</feature>
<dbReference type="RefSeq" id="WP_257877937.1">
    <property type="nucleotide sequence ID" value="NZ_CAMYCO010000042.1"/>
</dbReference>
<proteinExistence type="predicted"/>
<dbReference type="EMBL" id="CP136958">
    <property type="protein sequence ID" value="WOT02323.1"/>
    <property type="molecule type" value="Genomic_DNA"/>
</dbReference>
<evidence type="ECO:0000256" key="7">
    <source>
        <dbReference type="SAM" id="SignalP"/>
    </source>
</evidence>
<feature type="chain" id="PRO_5042172785" evidence="7">
    <location>
        <begin position="25"/>
        <end position="300"/>
    </location>
</feature>
<evidence type="ECO:0000256" key="1">
    <source>
        <dbReference type="ARBA" id="ARBA00022512"/>
    </source>
</evidence>
<evidence type="ECO:0000313" key="9">
    <source>
        <dbReference type="EMBL" id="WOT02323.1"/>
    </source>
</evidence>
<feature type="domain" description="Gram-positive cocci surface proteins LPxTG" evidence="8">
    <location>
        <begin position="267"/>
        <end position="300"/>
    </location>
</feature>
<evidence type="ECO:0000256" key="6">
    <source>
        <dbReference type="SAM" id="Phobius"/>
    </source>
</evidence>
<dbReference type="InterPro" id="IPR019931">
    <property type="entry name" value="LPXTG_anchor"/>
</dbReference>
<feature type="transmembrane region" description="Helical" evidence="6">
    <location>
        <begin position="275"/>
        <end position="297"/>
    </location>
</feature>
<keyword evidence="6" id="KW-1133">Transmembrane helix</keyword>
<evidence type="ECO:0000313" key="10">
    <source>
        <dbReference type="Proteomes" id="UP000234560"/>
    </source>
</evidence>